<dbReference type="OrthoDB" id="7752123at2759"/>
<organism evidence="1 2">
    <name type="scientific">Bombus terrestris</name>
    <name type="common">Buff-tailed bumblebee</name>
    <name type="synonym">Apis terrestris</name>
    <dbReference type="NCBI Taxonomy" id="30195"/>
    <lineage>
        <taxon>Eukaryota</taxon>
        <taxon>Metazoa</taxon>
        <taxon>Ecdysozoa</taxon>
        <taxon>Arthropoda</taxon>
        <taxon>Hexapoda</taxon>
        <taxon>Insecta</taxon>
        <taxon>Pterygota</taxon>
        <taxon>Neoptera</taxon>
        <taxon>Endopterygota</taxon>
        <taxon>Hymenoptera</taxon>
        <taxon>Apocrita</taxon>
        <taxon>Aculeata</taxon>
        <taxon>Apoidea</taxon>
        <taxon>Anthophila</taxon>
        <taxon>Apidae</taxon>
        <taxon>Bombus</taxon>
        <taxon>Bombus</taxon>
    </lineage>
</organism>
<dbReference type="RefSeq" id="XP_048267268.1">
    <property type="nucleotide sequence ID" value="XM_048411311.1"/>
</dbReference>
<keyword evidence="1" id="KW-1185">Reference proteome</keyword>
<accession>A0A9C6SE54</accession>
<proteinExistence type="predicted"/>
<gene>
    <name evidence="2" type="primary">LOC105666395</name>
</gene>
<name>A0A9C6SE54_BOMTE</name>
<sequence length="171" mass="19955">MVKIDRAYRNISRNDIECDLFFLLADHRNSLHERSDRRTTELSCSGRAYYNVTLAAYYPVFDSDNEFDYLDARTRKLRNLQDYLDDRAEFVTVSMDLDSGIPYGTKLCIPELNEKFLRPIPLQARDKSRYDDVGKNSPDFSHVDICVRTEQDTYDNSVNGIVTLYAELLEK</sequence>
<reference evidence="2" key="1">
    <citation type="submission" date="2025-08" db="UniProtKB">
        <authorList>
            <consortium name="RefSeq"/>
        </authorList>
    </citation>
    <scope>IDENTIFICATION</scope>
</reference>
<dbReference type="Proteomes" id="UP000835206">
    <property type="component" value="Chromosome 13"/>
</dbReference>
<evidence type="ECO:0000313" key="1">
    <source>
        <dbReference type="Proteomes" id="UP000835206"/>
    </source>
</evidence>
<protein>
    <submittedName>
        <fullName evidence="2">Uncharacterized protein LOC105666395 isoform X1</fullName>
    </submittedName>
</protein>
<evidence type="ECO:0000313" key="2">
    <source>
        <dbReference type="RefSeq" id="XP_048267268.1"/>
    </source>
</evidence>
<dbReference type="GeneID" id="105666395"/>
<dbReference type="KEGG" id="bter:105666395"/>
<dbReference type="AlphaFoldDB" id="A0A9C6SE54"/>